<evidence type="ECO:0000313" key="8">
    <source>
        <dbReference type="EMBL" id="ORY16465.1"/>
    </source>
</evidence>
<dbReference type="EMBL" id="MCFA01000018">
    <property type="protein sequence ID" value="ORY16465.1"/>
    <property type="molecule type" value="Genomic_DNA"/>
</dbReference>
<reference evidence="8 9" key="1">
    <citation type="submission" date="2016-07" db="EMBL/GenBank/DDBJ databases">
        <title>Pervasive Adenine N6-methylation of Active Genes in Fungi.</title>
        <authorList>
            <consortium name="DOE Joint Genome Institute"/>
            <person name="Mondo S.J."/>
            <person name="Dannebaum R.O."/>
            <person name="Kuo R.C."/>
            <person name="Labutti K."/>
            <person name="Haridas S."/>
            <person name="Kuo A."/>
            <person name="Salamov A."/>
            <person name="Ahrendt S.R."/>
            <person name="Lipzen A."/>
            <person name="Sullivan W."/>
            <person name="Andreopoulos W.B."/>
            <person name="Clum A."/>
            <person name="Lindquist E."/>
            <person name="Daum C."/>
            <person name="Ramamoorthy G.K."/>
            <person name="Gryganskyi A."/>
            <person name="Culley D."/>
            <person name="Magnuson J.K."/>
            <person name="James T.Y."/>
            <person name="O'Malley M.A."/>
            <person name="Stajich J.E."/>
            <person name="Spatafora J.W."/>
            <person name="Visel A."/>
            <person name="Grigoriev I.V."/>
        </authorList>
    </citation>
    <scope>NUCLEOTIDE SEQUENCE [LARGE SCALE GENOMIC DNA]</scope>
    <source>
        <strain evidence="8 9">CBS 115471</strain>
    </source>
</reference>
<organism evidence="8 9">
    <name type="scientific">Clohesyomyces aquaticus</name>
    <dbReference type="NCBI Taxonomy" id="1231657"/>
    <lineage>
        <taxon>Eukaryota</taxon>
        <taxon>Fungi</taxon>
        <taxon>Dikarya</taxon>
        <taxon>Ascomycota</taxon>
        <taxon>Pezizomycotina</taxon>
        <taxon>Dothideomycetes</taxon>
        <taxon>Pleosporomycetidae</taxon>
        <taxon>Pleosporales</taxon>
        <taxon>Lindgomycetaceae</taxon>
        <taxon>Clohesyomyces</taxon>
    </lineage>
</organism>
<dbReference type="Pfam" id="PF21153">
    <property type="entry name" value="NSUN5_N"/>
    <property type="match status" value="1"/>
</dbReference>
<dbReference type="Gene3D" id="3.40.50.150">
    <property type="entry name" value="Vaccinia Virus protein VP39"/>
    <property type="match status" value="1"/>
</dbReference>
<evidence type="ECO:0000256" key="5">
    <source>
        <dbReference type="PROSITE-ProRule" id="PRU01023"/>
    </source>
</evidence>
<gene>
    <name evidence="8" type="ORF">BCR34DRAFT_584404</name>
</gene>
<dbReference type="InterPro" id="IPR023267">
    <property type="entry name" value="RCMT"/>
</dbReference>
<comment type="similarity">
    <text evidence="5">Belongs to the class I-like SAM-binding methyltransferase superfamily. RsmB/NOP family.</text>
</comment>
<dbReference type="Pfam" id="PF01189">
    <property type="entry name" value="Methyltr_RsmB-F"/>
    <property type="match status" value="1"/>
</dbReference>
<dbReference type="AlphaFoldDB" id="A0A1Y2A382"/>
<dbReference type="InterPro" id="IPR029063">
    <property type="entry name" value="SAM-dependent_MTases_sf"/>
</dbReference>
<keyword evidence="4 5" id="KW-0694">RNA-binding</keyword>
<evidence type="ECO:0000259" key="7">
    <source>
        <dbReference type="PROSITE" id="PS51686"/>
    </source>
</evidence>
<evidence type="ECO:0000313" key="9">
    <source>
        <dbReference type="Proteomes" id="UP000193144"/>
    </source>
</evidence>
<feature type="compositionally biased region" description="Polar residues" evidence="6">
    <location>
        <begin position="350"/>
        <end position="361"/>
    </location>
</feature>
<feature type="region of interest" description="Disordered" evidence="6">
    <location>
        <begin position="349"/>
        <end position="373"/>
    </location>
</feature>
<accession>A0A1Y2A382</accession>
<feature type="binding site" evidence="5">
    <location>
        <position position="279"/>
    </location>
    <ligand>
        <name>S-adenosyl-L-methionine</name>
        <dbReference type="ChEBI" id="CHEBI:59789"/>
    </ligand>
</feature>
<dbReference type="STRING" id="1231657.A0A1Y2A382"/>
<dbReference type="FunFam" id="3.30.70.1170:FF:000006">
    <property type="entry name" value="NOL1/NOP2/Sun domain family protein"/>
    <property type="match status" value="1"/>
</dbReference>
<dbReference type="OrthoDB" id="435282at2759"/>
<dbReference type="Proteomes" id="UP000193144">
    <property type="component" value="Unassembled WGS sequence"/>
</dbReference>
<dbReference type="PROSITE" id="PS51686">
    <property type="entry name" value="SAM_MT_RSMB_NOP"/>
    <property type="match status" value="1"/>
</dbReference>
<evidence type="ECO:0000256" key="3">
    <source>
        <dbReference type="ARBA" id="ARBA00022691"/>
    </source>
</evidence>
<dbReference type="GO" id="GO:0005730">
    <property type="term" value="C:nucleolus"/>
    <property type="evidence" value="ECO:0007669"/>
    <property type="project" value="TreeGrafter"/>
</dbReference>
<keyword evidence="9" id="KW-1185">Reference proteome</keyword>
<proteinExistence type="inferred from homology"/>
<dbReference type="SUPFAM" id="SSF53335">
    <property type="entry name" value="S-adenosyl-L-methionine-dependent methyltransferases"/>
    <property type="match status" value="1"/>
</dbReference>
<evidence type="ECO:0000256" key="2">
    <source>
        <dbReference type="ARBA" id="ARBA00022679"/>
    </source>
</evidence>
<evidence type="ECO:0000256" key="1">
    <source>
        <dbReference type="ARBA" id="ARBA00022603"/>
    </source>
</evidence>
<evidence type="ECO:0000256" key="6">
    <source>
        <dbReference type="SAM" id="MobiDB-lite"/>
    </source>
</evidence>
<feature type="domain" description="SAM-dependent MTase RsmB/NOP-type" evidence="7">
    <location>
        <begin position="139"/>
        <end position="523"/>
    </location>
</feature>
<name>A0A1Y2A382_9PLEO</name>
<protein>
    <submittedName>
        <fullName evidence="8">S-adenosyl-L-methionine-dependent methyltransferase</fullName>
    </submittedName>
</protein>
<sequence length="558" mass="61818">MSLYYEAAATLTNSDKAGGSLKSRIYKKQNLKSSPAQVFALVTEASKWSAVLKEVIEKSQLLAEEKKLTPILALLLTYDLLLAKKGVAAPANHVLRLSISRHKARLSAELTKTRIRLGYPTVDALRDAIHDGNFGEGQDTFSTTTRHPRWVRINTLKSTLAEQLSTTFAGYEKTEDLKRILSATSRSKVYFVDPNIPNLLALPPKVDLSKTSAYVQSQIIFQDKASCFPAYLLDIEHEDGDVIDGCAAPGNKTTHVAALMSEQTPQNEGALNRKVIAFEKDKSRAAILEKMVKLASADSVVSIKTGYDFLRTKPDATEFANVGAILLDPSCSGSGIVGRDDDIKIHLPDLQSSLASDSKPSQSKKRKRGQKIDLVPQETPMLEMKLDDAVVEETPVKENLAERLEALSTFQLHILTHAMRFPNTRKITYSTCSLHFEENENVVFRALHSTAAQAGGWRILSREDQVNGLKTWKKRGVWESGKLNVDQEYTLSERKDIIDACIRCEKGTEDGTMGFFVAAFVREISNANSQKTSNQEPISVHIDAEGLDDEEEWNGFSD</sequence>
<dbReference type="PRINTS" id="PR02008">
    <property type="entry name" value="RCMTFAMILY"/>
</dbReference>
<dbReference type="InterPro" id="IPR049561">
    <property type="entry name" value="NSUN5_7_fdxn-like"/>
</dbReference>
<dbReference type="GO" id="GO:0003723">
    <property type="term" value="F:RNA binding"/>
    <property type="evidence" value="ECO:0007669"/>
    <property type="project" value="UniProtKB-UniRule"/>
</dbReference>
<comment type="caution">
    <text evidence="8">The sequence shown here is derived from an EMBL/GenBank/DDBJ whole genome shotgun (WGS) entry which is preliminary data.</text>
</comment>
<feature type="binding site" evidence="5">
    <location>
        <position position="328"/>
    </location>
    <ligand>
        <name>S-adenosyl-L-methionine</name>
        <dbReference type="ChEBI" id="CHEBI:59789"/>
    </ligand>
</feature>
<dbReference type="InterPro" id="IPR049560">
    <property type="entry name" value="MeTrfase_RsmB-F_NOP2_cat"/>
</dbReference>
<dbReference type="PANTHER" id="PTHR22807:SF4">
    <property type="entry name" value="28S RRNA (CYTOSINE-C(5))-METHYLTRANSFERASE"/>
    <property type="match status" value="1"/>
</dbReference>
<feature type="binding site" evidence="5">
    <location>
        <position position="308"/>
    </location>
    <ligand>
        <name>S-adenosyl-L-methionine</name>
        <dbReference type="ChEBI" id="CHEBI:59789"/>
    </ligand>
</feature>
<dbReference type="PANTHER" id="PTHR22807">
    <property type="entry name" value="NOP2 YEAST -RELATED NOL1/NOP2/FMU SUN DOMAIN-CONTAINING"/>
    <property type="match status" value="1"/>
</dbReference>
<dbReference type="InterPro" id="IPR048889">
    <property type="entry name" value="NSUN5_RCM1_N"/>
</dbReference>
<dbReference type="GO" id="GO:0070475">
    <property type="term" value="P:rRNA base methylation"/>
    <property type="evidence" value="ECO:0007669"/>
    <property type="project" value="TreeGrafter"/>
</dbReference>
<dbReference type="InterPro" id="IPR001678">
    <property type="entry name" value="MeTrfase_RsmB-F_NOP2_dom"/>
</dbReference>
<dbReference type="GO" id="GO:0008173">
    <property type="term" value="F:RNA methyltransferase activity"/>
    <property type="evidence" value="ECO:0007669"/>
    <property type="project" value="InterPro"/>
</dbReference>
<evidence type="ECO:0000256" key="4">
    <source>
        <dbReference type="ARBA" id="ARBA00022884"/>
    </source>
</evidence>
<feature type="active site" description="Nucleophile" evidence="5">
    <location>
        <position position="432"/>
    </location>
</feature>
<dbReference type="Pfam" id="PF21148">
    <property type="entry name" value="NSUN5_fdxn-like"/>
    <property type="match status" value="1"/>
</dbReference>
<keyword evidence="2 5" id="KW-0808">Transferase</keyword>
<keyword evidence="1 5" id="KW-0489">Methyltransferase</keyword>
<feature type="binding site" evidence="5">
    <location>
        <begin position="246"/>
        <end position="252"/>
    </location>
    <ligand>
        <name>S-adenosyl-L-methionine</name>
        <dbReference type="ChEBI" id="CHEBI:59789"/>
    </ligand>
</feature>
<keyword evidence="3 5" id="KW-0949">S-adenosyl-L-methionine</keyword>
<dbReference type="Gene3D" id="3.30.70.1170">
    <property type="entry name" value="Sun protein, domain 3"/>
    <property type="match status" value="1"/>
</dbReference>